<dbReference type="Gene3D" id="1.10.357.10">
    <property type="entry name" value="Tetracycline Repressor, domain 2"/>
    <property type="match status" value="1"/>
</dbReference>
<dbReference type="Pfam" id="PF00440">
    <property type="entry name" value="TetR_N"/>
    <property type="match status" value="1"/>
</dbReference>
<feature type="DNA-binding region" description="H-T-H motif" evidence="5">
    <location>
        <begin position="34"/>
        <end position="53"/>
    </location>
</feature>
<dbReference type="InterPro" id="IPR036271">
    <property type="entry name" value="Tet_transcr_reg_TetR-rel_C_sf"/>
</dbReference>
<dbReference type="Proteomes" id="UP000522688">
    <property type="component" value="Unassembled WGS sequence"/>
</dbReference>
<gene>
    <name evidence="8" type="ORF">FB463_002198</name>
    <name evidence="7" type="ORF">FFA01_25750</name>
</gene>
<dbReference type="RefSeq" id="WP_182501156.1">
    <property type="nucleotide sequence ID" value="NZ_BAAAHR010000003.1"/>
</dbReference>
<comment type="caution">
    <text evidence="8">The sequence shown here is derived from an EMBL/GenBank/DDBJ whole genome shotgun (WGS) entry which is preliminary data.</text>
</comment>
<evidence type="ECO:0000313" key="10">
    <source>
        <dbReference type="Proteomes" id="UP000522688"/>
    </source>
</evidence>
<dbReference type="Pfam" id="PF13977">
    <property type="entry name" value="TetR_C_6"/>
    <property type="match status" value="1"/>
</dbReference>
<accession>A0A7W3JJL7</accession>
<keyword evidence="9" id="KW-1185">Reference proteome</keyword>
<dbReference type="InterPro" id="IPR039538">
    <property type="entry name" value="BetI_C"/>
</dbReference>
<dbReference type="EMBL" id="JACGWW010000002">
    <property type="protein sequence ID" value="MBA8813949.1"/>
    <property type="molecule type" value="Genomic_DNA"/>
</dbReference>
<keyword evidence="1" id="KW-0678">Repressor</keyword>
<evidence type="ECO:0000313" key="9">
    <source>
        <dbReference type="Proteomes" id="UP000321154"/>
    </source>
</evidence>
<evidence type="ECO:0000256" key="5">
    <source>
        <dbReference type="PROSITE-ProRule" id="PRU00335"/>
    </source>
</evidence>
<dbReference type="InterPro" id="IPR050109">
    <property type="entry name" value="HTH-type_TetR-like_transc_reg"/>
</dbReference>
<name>A0A7W3JJL7_9MICO</name>
<reference evidence="7 9" key="1">
    <citation type="submission" date="2019-07" db="EMBL/GenBank/DDBJ databases">
        <title>Whole genome shotgun sequence of Frigoribacterium faeni NBRC 103066.</title>
        <authorList>
            <person name="Hosoyama A."/>
            <person name="Uohara A."/>
            <person name="Ohji S."/>
            <person name="Ichikawa N."/>
        </authorList>
    </citation>
    <scope>NUCLEOTIDE SEQUENCE [LARGE SCALE GENOMIC DNA]</scope>
    <source>
        <strain evidence="7 9">NBRC 103066</strain>
    </source>
</reference>
<dbReference type="InterPro" id="IPR009057">
    <property type="entry name" value="Homeodomain-like_sf"/>
</dbReference>
<dbReference type="PANTHER" id="PTHR30055:SF146">
    <property type="entry name" value="HTH-TYPE TRANSCRIPTIONAL DUAL REGULATOR CECR"/>
    <property type="match status" value="1"/>
</dbReference>
<keyword evidence="3 5" id="KW-0238">DNA-binding</keyword>
<proteinExistence type="predicted"/>
<dbReference type="PANTHER" id="PTHR30055">
    <property type="entry name" value="HTH-TYPE TRANSCRIPTIONAL REGULATOR RUTR"/>
    <property type="match status" value="1"/>
</dbReference>
<dbReference type="EMBL" id="BJUV01000031">
    <property type="protein sequence ID" value="GEK84266.1"/>
    <property type="molecule type" value="Genomic_DNA"/>
</dbReference>
<dbReference type="PROSITE" id="PS50977">
    <property type="entry name" value="HTH_TETR_2"/>
    <property type="match status" value="1"/>
</dbReference>
<sequence>MAQRGSYAKGIAKREEILRVALEVVARNGFRGTSVKELAEAVDLTQAGLLHYFDSKDDLFTAILRTRDQVDAERFRELDDVVDQLIAVIKHNAETPGLVQLFASMSTAATSDPEHAAHEYFADRYVWFRAELATSIRKRQASGEVRPDLDADTLSAVLMAVSDGMQLQWMLDPTTDMAAHVAFVWQTAIATR</sequence>
<dbReference type="GO" id="GO:0003700">
    <property type="term" value="F:DNA-binding transcription factor activity"/>
    <property type="evidence" value="ECO:0007669"/>
    <property type="project" value="TreeGrafter"/>
</dbReference>
<dbReference type="GO" id="GO:0000976">
    <property type="term" value="F:transcription cis-regulatory region binding"/>
    <property type="evidence" value="ECO:0007669"/>
    <property type="project" value="TreeGrafter"/>
</dbReference>
<dbReference type="AlphaFoldDB" id="A0A7W3JJL7"/>
<evidence type="ECO:0000313" key="7">
    <source>
        <dbReference type="EMBL" id="GEK84266.1"/>
    </source>
</evidence>
<evidence type="ECO:0000256" key="4">
    <source>
        <dbReference type="ARBA" id="ARBA00023163"/>
    </source>
</evidence>
<evidence type="ECO:0000313" key="8">
    <source>
        <dbReference type="EMBL" id="MBA8813949.1"/>
    </source>
</evidence>
<dbReference type="SUPFAM" id="SSF46689">
    <property type="entry name" value="Homeodomain-like"/>
    <property type="match status" value="1"/>
</dbReference>
<evidence type="ECO:0000256" key="3">
    <source>
        <dbReference type="ARBA" id="ARBA00023125"/>
    </source>
</evidence>
<reference evidence="8 10" key="2">
    <citation type="submission" date="2020-07" db="EMBL/GenBank/DDBJ databases">
        <title>Sequencing the genomes of 1000 actinobacteria strains.</title>
        <authorList>
            <person name="Klenk H.-P."/>
        </authorList>
    </citation>
    <scope>NUCLEOTIDE SEQUENCE [LARGE SCALE GENOMIC DNA]</scope>
    <source>
        <strain evidence="8 10">DSM 10309</strain>
    </source>
</reference>
<evidence type="ECO:0000256" key="2">
    <source>
        <dbReference type="ARBA" id="ARBA00023015"/>
    </source>
</evidence>
<protein>
    <submittedName>
        <fullName evidence="8">AcrR family transcriptional regulator</fullName>
    </submittedName>
    <submittedName>
        <fullName evidence="7">Transcriptional regulator, TetR family protein</fullName>
    </submittedName>
</protein>
<organism evidence="8 10">
    <name type="scientific">Frigoribacterium faeni</name>
    <dbReference type="NCBI Taxonomy" id="145483"/>
    <lineage>
        <taxon>Bacteria</taxon>
        <taxon>Bacillati</taxon>
        <taxon>Actinomycetota</taxon>
        <taxon>Actinomycetes</taxon>
        <taxon>Micrococcales</taxon>
        <taxon>Microbacteriaceae</taxon>
        <taxon>Frigoribacterium</taxon>
    </lineage>
</organism>
<dbReference type="Proteomes" id="UP000321154">
    <property type="component" value="Unassembled WGS sequence"/>
</dbReference>
<feature type="domain" description="HTH tetR-type" evidence="6">
    <location>
        <begin position="11"/>
        <end position="71"/>
    </location>
</feature>
<dbReference type="InterPro" id="IPR001647">
    <property type="entry name" value="HTH_TetR"/>
</dbReference>
<dbReference type="Gene3D" id="1.10.10.60">
    <property type="entry name" value="Homeodomain-like"/>
    <property type="match status" value="1"/>
</dbReference>
<dbReference type="SUPFAM" id="SSF48498">
    <property type="entry name" value="Tetracyclin repressor-like, C-terminal domain"/>
    <property type="match status" value="1"/>
</dbReference>
<dbReference type="PRINTS" id="PR00455">
    <property type="entry name" value="HTHTETR"/>
</dbReference>
<evidence type="ECO:0000259" key="6">
    <source>
        <dbReference type="PROSITE" id="PS50977"/>
    </source>
</evidence>
<evidence type="ECO:0000256" key="1">
    <source>
        <dbReference type="ARBA" id="ARBA00022491"/>
    </source>
</evidence>
<keyword evidence="4" id="KW-0804">Transcription</keyword>
<keyword evidence="2" id="KW-0805">Transcription regulation</keyword>